<accession>A0A1W1GXC0</accession>
<dbReference type="PROSITE" id="PS51257">
    <property type="entry name" value="PROKAR_LIPOPROTEIN"/>
    <property type="match status" value="1"/>
</dbReference>
<reference evidence="3" key="1">
    <citation type="submission" date="2016-10" db="EMBL/GenBank/DDBJ databases">
        <authorList>
            <person name="Varghese N."/>
        </authorList>
    </citation>
    <scope>NUCLEOTIDE SEQUENCE [LARGE SCALE GENOMIC DNA]</scope>
    <source>
        <strain evidence="3">92MFCol6.1</strain>
    </source>
</reference>
<evidence type="ECO:0008006" key="4">
    <source>
        <dbReference type="Google" id="ProtNLM"/>
    </source>
</evidence>
<gene>
    <name evidence="2" type="ORF">SAMN04488690_1597</name>
</gene>
<evidence type="ECO:0000313" key="2">
    <source>
        <dbReference type="EMBL" id="SLM23891.1"/>
    </source>
</evidence>
<evidence type="ECO:0000313" key="3">
    <source>
        <dbReference type="Proteomes" id="UP000191133"/>
    </source>
</evidence>
<feature type="compositionally biased region" description="Polar residues" evidence="1">
    <location>
        <begin position="171"/>
        <end position="184"/>
    </location>
</feature>
<dbReference type="RefSeq" id="WP_080149209.1">
    <property type="nucleotide sequence ID" value="NZ_CBXW010000030.1"/>
</dbReference>
<name>A0A1W1GXC0_9GAMM</name>
<dbReference type="EMBL" id="FWEU01000002">
    <property type="protein sequence ID" value="SLM23891.1"/>
    <property type="molecule type" value="Genomic_DNA"/>
</dbReference>
<dbReference type="Proteomes" id="UP000191133">
    <property type="component" value="Unassembled WGS sequence"/>
</dbReference>
<protein>
    <recommendedName>
        <fullName evidence="4">Lipoprotein</fullName>
    </recommendedName>
</protein>
<organism evidence="2 3">
    <name type="scientific">Stenotrophomonas indicatrix</name>
    <dbReference type="NCBI Taxonomy" id="2045451"/>
    <lineage>
        <taxon>Bacteria</taxon>
        <taxon>Pseudomonadati</taxon>
        <taxon>Pseudomonadota</taxon>
        <taxon>Gammaproteobacteria</taxon>
        <taxon>Lysobacterales</taxon>
        <taxon>Lysobacteraceae</taxon>
        <taxon>Stenotrophomonas</taxon>
    </lineage>
</organism>
<sequence length="212" mass="23514">MLKSLASLSHAALIALISLVISGCHKERSYPVYRENPVPADALPIIIRVHDAPLEIPTPKVSVTYQIDPLCLPPINNYEGVQYEPNQHTIDPPVRRISATEFSSTVFKDGMEVADYYGSGPCTWTPALVEASFAFIIDDRPIRASVSALFSEIEGGKTFTAYIKRALPPMTTGQTPSRTPTEPSSWYEKMPQDKRKEYFPIEVSTRVEGTTP</sequence>
<feature type="region of interest" description="Disordered" evidence="1">
    <location>
        <begin position="169"/>
        <end position="190"/>
    </location>
</feature>
<dbReference type="AlphaFoldDB" id="A0A1W1GXC0"/>
<evidence type="ECO:0000256" key="1">
    <source>
        <dbReference type="SAM" id="MobiDB-lite"/>
    </source>
</evidence>
<proteinExistence type="predicted"/>